<dbReference type="AlphaFoldDB" id="A0AAD5RUS5"/>
<feature type="transmembrane region" description="Helical" evidence="8">
    <location>
        <begin position="273"/>
        <end position="292"/>
    </location>
</feature>
<feature type="region of interest" description="Disordered" evidence="7">
    <location>
        <begin position="91"/>
        <end position="110"/>
    </location>
</feature>
<dbReference type="GO" id="GO:0016020">
    <property type="term" value="C:membrane"/>
    <property type="evidence" value="ECO:0007669"/>
    <property type="project" value="UniProtKB-SubCell"/>
</dbReference>
<evidence type="ECO:0000313" key="10">
    <source>
        <dbReference type="EMBL" id="KAJ2904571.1"/>
    </source>
</evidence>
<feature type="domain" description="Peptidase S54 rhomboid" evidence="9">
    <location>
        <begin position="202"/>
        <end position="343"/>
    </location>
</feature>
<reference evidence="10" key="1">
    <citation type="submission" date="2022-07" db="EMBL/GenBank/DDBJ databases">
        <title>Draft genome sequence of Zalerion maritima ATCC 34329, a (micro)plastics degrading marine fungus.</title>
        <authorList>
            <person name="Paco A."/>
            <person name="Goncalves M.F.M."/>
            <person name="Rocha-Santos T.A.P."/>
            <person name="Alves A."/>
        </authorList>
    </citation>
    <scope>NUCLEOTIDE SEQUENCE</scope>
    <source>
        <strain evidence="10">ATCC 34329</strain>
    </source>
</reference>
<keyword evidence="11" id="KW-1185">Reference proteome</keyword>
<feature type="transmembrane region" description="Helical" evidence="8">
    <location>
        <begin position="242"/>
        <end position="261"/>
    </location>
</feature>
<dbReference type="InterPro" id="IPR022764">
    <property type="entry name" value="Peptidase_S54_rhomboid_dom"/>
</dbReference>
<dbReference type="GO" id="GO:0004252">
    <property type="term" value="F:serine-type endopeptidase activity"/>
    <property type="evidence" value="ECO:0007669"/>
    <property type="project" value="InterPro"/>
</dbReference>
<evidence type="ECO:0000256" key="1">
    <source>
        <dbReference type="ARBA" id="ARBA00004141"/>
    </source>
</evidence>
<organism evidence="10 11">
    <name type="scientific">Zalerion maritima</name>
    <dbReference type="NCBI Taxonomy" id="339359"/>
    <lineage>
        <taxon>Eukaryota</taxon>
        <taxon>Fungi</taxon>
        <taxon>Dikarya</taxon>
        <taxon>Ascomycota</taxon>
        <taxon>Pezizomycotina</taxon>
        <taxon>Sordariomycetes</taxon>
        <taxon>Lulworthiomycetidae</taxon>
        <taxon>Lulworthiales</taxon>
        <taxon>Lulworthiaceae</taxon>
        <taxon>Zalerion</taxon>
    </lineage>
</organism>
<evidence type="ECO:0000256" key="8">
    <source>
        <dbReference type="SAM" id="Phobius"/>
    </source>
</evidence>
<dbReference type="EMBL" id="JAKWBI020000050">
    <property type="protein sequence ID" value="KAJ2904571.1"/>
    <property type="molecule type" value="Genomic_DNA"/>
</dbReference>
<keyword evidence="6 8" id="KW-0472">Membrane</keyword>
<name>A0AAD5RUS5_9PEZI</name>
<keyword evidence="4" id="KW-0378">Hydrolase</keyword>
<feature type="compositionally biased region" description="Acidic residues" evidence="7">
    <location>
        <begin position="94"/>
        <end position="105"/>
    </location>
</feature>
<dbReference type="GO" id="GO:0006508">
    <property type="term" value="P:proteolysis"/>
    <property type="evidence" value="ECO:0007669"/>
    <property type="project" value="UniProtKB-KW"/>
</dbReference>
<keyword evidence="5 8" id="KW-1133">Transmembrane helix</keyword>
<dbReference type="PANTHER" id="PTHR43731:SF14">
    <property type="entry name" value="PRESENILIN-ASSOCIATED RHOMBOID-LIKE PROTEIN, MITOCHONDRIAL"/>
    <property type="match status" value="1"/>
</dbReference>
<feature type="compositionally biased region" description="Low complexity" evidence="7">
    <location>
        <begin position="31"/>
        <end position="49"/>
    </location>
</feature>
<keyword evidence="10" id="KW-0645">Protease</keyword>
<keyword evidence="3 8" id="KW-0812">Transmembrane</keyword>
<protein>
    <submittedName>
        <fullName evidence="10">Integral membrane protease of the rhomboid family</fullName>
    </submittedName>
</protein>
<evidence type="ECO:0000259" key="9">
    <source>
        <dbReference type="Pfam" id="PF01694"/>
    </source>
</evidence>
<feature type="region of interest" description="Disordered" evidence="7">
    <location>
        <begin position="29"/>
        <end position="58"/>
    </location>
</feature>
<evidence type="ECO:0000256" key="6">
    <source>
        <dbReference type="ARBA" id="ARBA00023136"/>
    </source>
</evidence>
<evidence type="ECO:0000256" key="3">
    <source>
        <dbReference type="ARBA" id="ARBA00022692"/>
    </source>
</evidence>
<comment type="caution">
    <text evidence="10">The sequence shown here is derived from an EMBL/GenBank/DDBJ whole genome shotgun (WGS) entry which is preliminary data.</text>
</comment>
<comment type="subcellular location">
    <subcellularLocation>
        <location evidence="1">Membrane</location>
        <topology evidence="1">Multi-pass membrane protein</topology>
    </subcellularLocation>
</comment>
<dbReference type="Pfam" id="PF01694">
    <property type="entry name" value="Rhomboid"/>
    <property type="match status" value="1"/>
</dbReference>
<dbReference type="Proteomes" id="UP001201980">
    <property type="component" value="Unassembled WGS sequence"/>
</dbReference>
<dbReference type="InterPro" id="IPR050925">
    <property type="entry name" value="Rhomboid_protease_S54"/>
</dbReference>
<sequence>MSTLLKSRAGALVSRRALAQPMNPRFVGSIHHLTTKPSPHHPSSPQLSLCRSTPTGSTSIASPVDMQIFRRSMNGSSGPYIPRASREELKGQWEEEWEEENEEEETPKKKKPKGRWVFPLLLLTNIGMFYALYKSKQYVGFAYSFPSTDARLEQMYSDYGQSGTEMTPVRKTIVAKWDRIALESAQNLLGSCSTSLDQFLQGDYWSFVLAPISHVDLTHLGVNMMSMFFLSRMWHVVHPRFGFGKVALGAAAMGNFGQYAINYLHDKPDQRGLGASGMTSGIAAALLMTVPFRSMWDLALMVGVQWAYDGYRIANPTSGDRIGHGAHLGGAAYGVAYGLLMRRFLRR</sequence>
<dbReference type="PANTHER" id="PTHR43731">
    <property type="entry name" value="RHOMBOID PROTEASE"/>
    <property type="match status" value="1"/>
</dbReference>
<proteinExistence type="inferred from homology"/>
<dbReference type="Gene3D" id="1.20.1540.10">
    <property type="entry name" value="Rhomboid-like"/>
    <property type="match status" value="1"/>
</dbReference>
<accession>A0AAD5RUS5</accession>
<evidence type="ECO:0000256" key="7">
    <source>
        <dbReference type="SAM" id="MobiDB-lite"/>
    </source>
</evidence>
<gene>
    <name evidence="10" type="ORF">MKZ38_007770</name>
</gene>
<dbReference type="SUPFAM" id="SSF144091">
    <property type="entry name" value="Rhomboid-like"/>
    <property type="match status" value="1"/>
</dbReference>
<evidence type="ECO:0000256" key="5">
    <source>
        <dbReference type="ARBA" id="ARBA00022989"/>
    </source>
</evidence>
<dbReference type="InterPro" id="IPR035952">
    <property type="entry name" value="Rhomboid-like_sf"/>
</dbReference>
<evidence type="ECO:0000256" key="4">
    <source>
        <dbReference type="ARBA" id="ARBA00022801"/>
    </source>
</evidence>
<feature type="transmembrane region" description="Helical" evidence="8">
    <location>
        <begin position="116"/>
        <end position="133"/>
    </location>
</feature>
<evidence type="ECO:0000256" key="2">
    <source>
        <dbReference type="ARBA" id="ARBA00009045"/>
    </source>
</evidence>
<comment type="similarity">
    <text evidence="2">Belongs to the peptidase S54 family.</text>
</comment>
<evidence type="ECO:0000313" key="11">
    <source>
        <dbReference type="Proteomes" id="UP001201980"/>
    </source>
</evidence>